<dbReference type="InterPro" id="IPR045792">
    <property type="entry name" value="DUF6036"/>
</dbReference>
<name>A0A3B1CKS6_9ZZZZ</name>
<gene>
    <name evidence="2" type="ORF">MNBD_NITROSPIRAE01-1055</name>
</gene>
<dbReference type="AlphaFoldDB" id="A0A3B1CKS6"/>
<protein>
    <recommendedName>
        <fullName evidence="1">DUF6036 domain-containing protein</fullName>
    </recommendedName>
</protein>
<sequence>MFLLQVVNSLEKQRVRYALVGGHAVALHGAVRGTIDLDFVIQLDEKSFKSAEQALLDIGLKSHLPVTAENIFQFREEYIKNKNLIAWSFVNPNHPIEIVDIIITEDLKKMKTVTKKIAGKNIHLASIPDLITMKLKSNRAQDREDIKALEKLK</sequence>
<dbReference type="Gene3D" id="3.30.460.40">
    <property type="match status" value="1"/>
</dbReference>
<proteinExistence type="predicted"/>
<evidence type="ECO:0000313" key="2">
    <source>
        <dbReference type="EMBL" id="VAX31136.1"/>
    </source>
</evidence>
<organism evidence="2">
    <name type="scientific">hydrothermal vent metagenome</name>
    <dbReference type="NCBI Taxonomy" id="652676"/>
    <lineage>
        <taxon>unclassified sequences</taxon>
        <taxon>metagenomes</taxon>
        <taxon>ecological metagenomes</taxon>
    </lineage>
</organism>
<dbReference type="SUPFAM" id="SSF81301">
    <property type="entry name" value="Nucleotidyltransferase"/>
    <property type="match status" value="1"/>
</dbReference>
<dbReference type="EMBL" id="UOGF01000071">
    <property type="protein sequence ID" value="VAX31136.1"/>
    <property type="molecule type" value="Genomic_DNA"/>
</dbReference>
<evidence type="ECO:0000259" key="1">
    <source>
        <dbReference type="Pfam" id="PF19502"/>
    </source>
</evidence>
<accession>A0A3B1CKS6</accession>
<dbReference type="InterPro" id="IPR043519">
    <property type="entry name" value="NT_sf"/>
</dbReference>
<feature type="domain" description="DUF6036" evidence="1">
    <location>
        <begin position="11"/>
        <end position="148"/>
    </location>
</feature>
<dbReference type="Pfam" id="PF19502">
    <property type="entry name" value="DUF6036"/>
    <property type="match status" value="1"/>
</dbReference>
<reference evidence="2" key="1">
    <citation type="submission" date="2018-06" db="EMBL/GenBank/DDBJ databases">
        <authorList>
            <person name="Zhirakovskaya E."/>
        </authorList>
    </citation>
    <scope>NUCLEOTIDE SEQUENCE</scope>
</reference>